<reference evidence="4 5" key="1">
    <citation type="submission" date="2014-04" db="EMBL/GenBank/DDBJ databases">
        <title>Comparative Genomics of Cryptosporidium Species.</title>
        <authorList>
            <person name="Silva J.C."/>
            <person name="Su Q."/>
            <person name="Chalmers R."/>
            <person name="Chibucos M.C."/>
            <person name="Elwin K."/>
            <person name="Godinez A."/>
            <person name="Guo F."/>
            <person name="Huynh K."/>
            <person name="Orvis J."/>
            <person name="Ott S."/>
            <person name="Sadzewicz L."/>
            <person name="Sengamalay N."/>
            <person name="Shetty A."/>
            <person name="Sun M."/>
            <person name="Tallon L."/>
            <person name="Xiao L."/>
            <person name="Zhang H."/>
            <person name="Fraser C.M."/>
            <person name="Zhu G."/>
            <person name="Kissinger J."/>
            <person name="Widmer G."/>
        </authorList>
    </citation>
    <scope>NUCLEOTIDE SEQUENCE [LARGE SCALE GENOMIC DNA]</scope>
    <source>
        <strain evidence="4 5">UKMEL1</strain>
    </source>
</reference>
<keyword evidence="2" id="KW-0812">Transmembrane</keyword>
<accession>A0A2P4YWT9</accession>
<evidence type="ECO:0000256" key="1">
    <source>
        <dbReference type="SAM" id="MobiDB-lite"/>
    </source>
</evidence>
<dbReference type="EMBL" id="JIBK01000003">
    <property type="protein sequence ID" value="POM82285.1"/>
    <property type="molecule type" value="Genomic_DNA"/>
</dbReference>
<gene>
    <name evidence="4" type="ORF">CmeUKMEL1_01630</name>
</gene>
<evidence type="ECO:0000313" key="4">
    <source>
        <dbReference type="EMBL" id="POM82285.1"/>
    </source>
</evidence>
<protein>
    <recommendedName>
        <fullName evidence="6">Integral membrane protein</fullName>
    </recommendedName>
</protein>
<keyword evidence="2" id="KW-1133">Transmembrane helix</keyword>
<dbReference type="OrthoDB" id="342173at2759"/>
<keyword evidence="2" id="KW-0472">Membrane</keyword>
<evidence type="ECO:0000313" key="5">
    <source>
        <dbReference type="Proteomes" id="UP000236928"/>
    </source>
</evidence>
<evidence type="ECO:0008006" key="6">
    <source>
        <dbReference type="Google" id="ProtNLM"/>
    </source>
</evidence>
<feature type="transmembrane region" description="Helical" evidence="2">
    <location>
        <begin position="168"/>
        <end position="191"/>
    </location>
</feature>
<evidence type="ECO:0000256" key="3">
    <source>
        <dbReference type="SAM" id="SignalP"/>
    </source>
</evidence>
<feature type="region of interest" description="Disordered" evidence="1">
    <location>
        <begin position="388"/>
        <end position="409"/>
    </location>
</feature>
<dbReference type="AlphaFoldDB" id="A0A2P4YWT9"/>
<evidence type="ECO:0000256" key="2">
    <source>
        <dbReference type="SAM" id="Phobius"/>
    </source>
</evidence>
<sequence length="409" mass="47436">MKVIKLCFIFLSSIILLYSFGFVRSEAPNELNSEEKNEPTASTSSGLPMLEEMRIKLLAEDLIIMEMEFFDIQLKNLLASQLWFDLHNMGLYKDIILAIMEYWKHFTDPSHEIHKHKTVRTYLNNQKEMRKDLLSDYSSYRESSTTMVKKFVKNVSKYSCYRMKSTLVLLYLIFSSDIDYLISAFLFYLLICSYKELAFTSFSTSFLKVMKNEEQLGSKMIVLGGSLVSRLISSIQRVCFQYYHVQYPISAENQMIVNPINVEAIALEEFGLKFCLSLLELAANEGIDINFKYLLLFFGTRMEFAAEVLLAFDILKEAVRLGTYLTEAISLLLNDDNVFQTIVAKIMDLYGINIMSMRLKFGECIQIKQKYPEINGIVTTTDYQKKAKKRSRSRSEKSKISLRSKYSFV</sequence>
<comment type="caution">
    <text evidence="4">The sequence shown here is derived from an EMBL/GenBank/DDBJ whole genome shotgun (WGS) entry which is preliminary data.</text>
</comment>
<proteinExistence type="predicted"/>
<name>A0A2P4YWT9_9CRYT</name>
<organism evidence="4 5">
    <name type="scientific">Cryptosporidium meleagridis</name>
    <dbReference type="NCBI Taxonomy" id="93969"/>
    <lineage>
        <taxon>Eukaryota</taxon>
        <taxon>Sar</taxon>
        <taxon>Alveolata</taxon>
        <taxon>Apicomplexa</taxon>
        <taxon>Conoidasida</taxon>
        <taxon>Coccidia</taxon>
        <taxon>Eucoccidiorida</taxon>
        <taxon>Eimeriorina</taxon>
        <taxon>Cryptosporidiidae</taxon>
        <taxon>Cryptosporidium</taxon>
    </lineage>
</organism>
<dbReference type="VEuPathDB" id="CryptoDB:CmeUKMEL1_01630"/>
<keyword evidence="5" id="KW-1185">Reference proteome</keyword>
<feature type="chain" id="PRO_5015173121" description="Integral membrane protein" evidence="3">
    <location>
        <begin position="26"/>
        <end position="409"/>
    </location>
</feature>
<feature type="signal peptide" evidence="3">
    <location>
        <begin position="1"/>
        <end position="25"/>
    </location>
</feature>
<dbReference type="Proteomes" id="UP000236928">
    <property type="component" value="Unassembled WGS sequence"/>
</dbReference>
<keyword evidence="3" id="KW-0732">Signal</keyword>